<gene>
    <name evidence="2" type="ORF">TCE0_034r11285</name>
</gene>
<evidence type="ECO:0000313" key="3">
    <source>
        <dbReference type="Proteomes" id="UP000053095"/>
    </source>
</evidence>
<keyword evidence="3" id="KW-1185">Reference proteome</keyword>
<keyword evidence="1" id="KW-0732">Signal</keyword>
<comment type="caution">
    <text evidence="2">The sequence shown here is derived from an EMBL/GenBank/DDBJ whole genome shotgun (WGS) entry which is preliminary data.</text>
</comment>
<feature type="chain" id="PRO_5028316243" evidence="1">
    <location>
        <begin position="23"/>
        <end position="233"/>
    </location>
</feature>
<reference evidence="3" key="1">
    <citation type="journal article" date="2015" name="Genome Announc.">
        <title>Draft genome sequence of Talaromyces cellulolyticus strain Y-94, a source of lignocellulosic biomass-degrading enzymes.</title>
        <authorList>
            <person name="Fujii T."/>
            <person name="Koike H."/>
            <person name="Sawayama S."/>
            <person name="Yano S."/>
            <person name="Inoue H."/>
        </authorList>
    </citation>
    <scope>NUCLEOTIDE SEQUENCE [LARGE SCALE GENOMIC DNA]</scope>
    <source>
        <strain evidence="3">Y-94</strain>
    </source>
</reference>
<sequence length="233" mass="26378">MHLPTTLFLLSTAITLPYQTLALPIAETEQHNPVIERRRATYSVVNHILYTNDYHPANNSFNNSTRLINNDELLFICIRCNFHFLHIQRVDTSHIAILILHTYNDDTMVIIILAVMGPIHGAPTFEAHGADHFWVSELEVQKDRRREEYRYDAVLVLVAMVEVVDVVTEAAAGEGEAEPVTEDIVEDGKAEVVVTEEEVVDEDEVDELVVVTELPIVVKIEMEPARENVPFPV</sequence>
<dbReference type="Proteomes" id="UP000053095">
    <property type="component" value="Unassembled WGS sequence"/>
</dbReference>
<evidence type="ECO:0000256" key="1">
    <source>
        <dbReference type="SAM" id="SignalP"/>
    </source>
</evidence>
<organism evidence="2 3">
    <name type="scientific">Talaromyces pinophilus</name>
    <name type="common">Penicillium pinophilum</name>
    <dbReference type="NCBI Taxonomy" id="128442"/>
    <lineage>
        <taxon>Eukaryota</taxon>
        <taxon>Fungi</taxon>
        <taxon>Dikarya</taxon>
        <taxon>Ascomycota</taxon>
        <taxon>Pezizomycotina</taxon>
        <taxon>Eurotiomycetes</taxon>
        <taxon>Eurotiomycetidae</taxon>
        <taxon>Eurotiales</taxon>
        <taxon>Trichocomaceae</taxon>
        <taxon>Talaromyces</taxon>
        <taxon>Talaromyces sect. Talaromyces</taxon>
    </lineage>
</organism>
<dbReference type="AlphaFoldDB" id="A0A6V8HE43"/>
<evidence type="ECO:0000313" key="2">
    <source>
        <dbReference type="EMBL" id="GAM39601.1"/>
    </source>
</evidence>
<feature type="signal peptide" evidence="1">
    <location>
        <begin position="1"/>
        <end position="22"/>
    </location>
</feature>
<proteinExistence type="predicted"/>
<accession>A0A6V8HE43</accession>
<protein>
    <submittedName>
        <fullName evidence="2">Uncharacterized protein</fullName>
    </submittedName>
</protein>
<name>A0A6V8HE43_TALPI</name>
<dbReference type="EMBL" id="DF933830">
    <property type="protein sequence ID" value="GAM39601.1"/>
    <property type="molecule type" value="Genomic_DNA"/>
</dbReference>